<comment type="subcellular location">
    <subcellularLocation>
        <location evidence="8">Cell membrane</location>
        <topology evidence="8">Multi-pass membrane protein</topology>
    </subcellularLocation>
    <subcellularLocation>
        <location evidence="1">Membrane</location>
        <topology evidence="1">Multi-pass membrane protein</topology>
    </subcellularLocation>
</comment>
<feature type="transmembrane region" description="Helical" evidence="8">
    <location>
        <begin position="373"/>
        <end position="392"/>
    </location>
</feature>
<evidence type="ECO:0000256" key="5">
    <source>
        <dbReference type="ARBA" id="ARBA00022989"/>
    </source>
</evidence>
<reference evidence="10 11" key="1">
    <citation type="submission" date="2010-12" db="EMBL/GenBank/DDBJ databases">
        <title>Whole genome sequence of Acidiphilium multivorum AIU301.</title>
        <authorList>
            <person name="Narita-Yamada S."/>
            <person name="Nakamura S."/>
            <person name="Ito N."/>
            <person name="Takarada H."/>
            <person name="Katano Y."/>
            <person name="Nakazawa H."/>
            <person name="Hosoyama A."/>
            <person name="Yamada R."/>
            <person name="Fujita N."/>
        </authorList>
    </citation>
    <scope>NUCLEOTIDE SEQUENCE [LARGE SCALE GENOMIC DNA]</scope>
    <source>
        <strain evidence="11">DSM 11245 / JCM 8867 / AIU301</strain>
    </source>
</reference>
<dbReference type="InterPro" id="IPR018047">
    <property type="entry name" value="Ammonium_transpt_CS"/>
</dbReference>
<feature type="transmembrane region" description="Helical" evidence="8">
    <location>
        <begin position="218"/>
        <end position="241"/>
    </location>
</feature>
<proteinExistence type="inferred from homology"/>
<keyword evidence="7 8" id="KW-0924">Ammonia transport</keyword>
<feature type="transmembrane region" description="Helical" evidence="8">
    <location>
        <begin position="186"/>
        <end position="206"/>
    </location>
</feature>
<evidence type="ECO:0000256" key="7">
    <source>
        <dbReference type="ARBA" id="ARBA00023177"/>
    </source>
</evidence>
<feature type="transmembrane region" description="Helical" evidence="8">
    <location>
        <begin position="340"/>
        <end position="361"/>
    </location>
</feature>
<evidence type="ECO:0000313" key="11">
    <source>
        <dbReference type="Proteomes" id="UP000007100"/>
    </source>
</evidence>
<dbReference type="InterPro" id="IPR029020">
    <property type="entry name" value="Ammonium/urea_transptr"/>
</dbReference>
<feature type="transmembrane region" description="Helical" evidence="8">
    <location>
        <begin position="102"/>
        <end position="125"/>
    </location>
</feature>
<dbReference type="SUPFAM" id="SSF111352">
    <property type="entry name" value="Ammonium transporter"/>
    <property type="match status" value="1"/>
</dbReference>
<dbReference type="PANTHER" id="PTHR43029">
    <property type="entry name" value="AMMONIUM TRANSPORTER MEP2"/>
    <property type="match status" value="1"/>
</dbReference>
<dbReference type="Pfam" id="PF00909">
    <property type="entry name" value="Ammonium_transp"/>
    <property type="match status" value="1"/>
</dbReference>
<evidence type="ECO:0000256" key="2">
    <source>
        <dbReference type="ARBA" id="ARBA00005887"/>
    </source>
</evidence>
<dbReference type="KEGG" id="amv:ACMV_04680"/>
<dbReference type="InterPro" id="IPR024041">
    <property type="entry name" value="NH4_transpt_AmtB-like_dom"/>
</dbReference>
<dbReference type="NCBIfam" id="TIGR00836">
    <property type="entry name" value="amt"/>
    <property type="match status" value="1"/>
</dbReference>
<feature type="transmembrane region" description="Helical" evidence="8">
    <location>
        <begin position="69"/>
        <end position="90"/>
    </location>
</feature>
<dbReference type="Proteomes" id="UP000007100">
    <property type="component" value="Chromosome"/>
</dbReference>
<feature type="transmembrane region" description="Helical" evidence="8">
    <location>
        <begin position="316"/>
        <end position="334"/>
    </location>
</feature>
<comment type="similarity">
    <text evidence="2 8">Belongs to the ammonia transporter channel (TC 1.A.11.2) family.</text>
</comment>
<dbReference type="Gene3D" id="1.10.3430.10">
    <property type="entry name" value="Ammonium transporter AmtB like domains"/>
    <property type="match status" value="1"/>
</dbReference>
<keyword evidence="6 8" id="KW-0472">Membrane</keyword>
<dbReference type="EMBL" id="AP012035">
    <property type="protein sequence ID" value="BAJ79815.1"/>
    <property type="molecule type" value="Genomic_DNA"/>
</dbReference>
<dbReference type="GO" id="GO:0005886">
    <property type="term" value="C:plasma membrane"/>
    <property type="evidence" value="ECO:0007669"/>
    <property type="project" value="UniProtKB-SubCell"/>
</dbReference>
<keyword evidence="11" id="KW-1185">Reference proteome</keyword>
<evidence type="ECO:0000256" key="3">
    <source>
        <dbReference type="ARBA" id="ARBA00022448"/>
    </source>
</evidence>
<evidence type="ECO:0000259" key="9">
    <source>
        <dbReference type="Pfam" id="PF00909"/>
    </source>
</evidence>
<evidence type="ECO:0000256" key="4">
    <source>
        <dbReference type="ARBA" id="ARBA00022692"/>
    </source>
</evidence>
<evidence type="ECO:0000256" key="8">
    <source>
        <dbReference type="RuleBase" id="RU362002"/>
    </source>
</evidence>
<gene>
    <name evidence="10" type="primary">amtB</name>
    <name evidence="10" type="ordered locus">ACMV_04680</name>
</gene>
<dbReference type="PANTHER" id="PTHR43029:SF10">
    <property type="entry name" value="AMMONIUM TRANSPORTER MEP2"/>
    <property type="match status" value="1"/>
</dbReference>
<sequence length="465" mass="48439">MPIIRAFGCWHSPCIPACIAITHIAEQEGHRRMKRRLLIGSMGTFLGIMGWNAAAFADTAPKLDSGDTAWMLTSSVLVLMMTVPGLALYYGGLLRRKNILAMLMQCFFATALISVLWVVIGYSLAFTKGNPFIGGLSQVMLMGDGTGTLSGTIPETVFCMFQCTFAIITPVLILGGPADRLKFSSAMVFLGVWLIAVYAPIAHMVWGPGGFLGGQGVLDFAGGTVVHINSATAGLIAAIMVGKRTGYGSVNMAPADLGYTLVGASLLWVGWFGFNAGSALTSGGQAGYAMINTHLATAAAVLSWTLVEWMIKGKPSLLGAVSGAVAGLVAITPACGFVPVGGALVIGLVAGVVCFWGVTGFKRMFGYDDALDVWGVHGLGGIAGALLTGVFAVKSIGGTNGLLAGNPHQMVLQAEGIVVTLLYSGIVSYVILKIIDVTMGLRVSPDAEREGLDISEHGEVLQHGY</sequence>
<feature type="domain" description="Ammonium transporter AmtB-like" evidence="9">
    <location>
        <begin position="69"/>
        <end position="459"/>
    </location>
</feature>
<evidence type="ECO:0000256" key="1">
    <source>
        <dbReference type="ARBA" id="ARBA00004141"/>
    </source>
</evidence>
<keyword evidence="3 8" id="KW-0813">Transport</keyword>
<feature type="transmembrane region" description="Helical" evidence="8">
    <location>
        <begin position="152"/>
        <end position="174"/>
    </location>
</feature>
<accession>F0J3F9</accession>
<feature type="transmembrane region" description="Helical" evidence="8">
    <location>
        <begin position="37"/>
        <end position="57"/>
    </location>
</feature>
<organism evidence="10 11">
    <name type="scientific">Acidiphilium multivorum (strain DSM 11245 / JCM 8867 / NBRC 100883 / AIU 301)</name>
    <dbReference type="NCBI Taxonomy" id="926570"/>
    <lineage>
        <taxon>Bacteria</taxon>
        <taxon>Pseudomonadati</taxon>
        <taxon>Pseudomonadota</taxon>
        <taxon>Alphaproteobacteria</taxon>
        <taxon>Acetobacterales</taxon>
        <taxon>Acidocellaceae</taxon>
        <taxon>Acidiphilium</taxon>
    </lineage>
</organism>
<protein>
    <recommendedName>
        <fullName evidence="8">Ammonium transporter</fullName>
    </recommendedName>
</protein>
<dbReference type="AlphaFoldDB" id="F0J3F9"/>
<feature type="transmembrane region" description="Helical" evidence="8">
    <location>
        <begin position="253"/>
        <end position="274"/>
    </location>
</feature>
<feature type="transmembrane region" description="Helical" evidence="8">
    <location>
        <begin position="412"/>
        <end position="432"/>
    </location>
</feature>
<dbReference type="InterPro" id="IPR001905">
    <property type="entry name" value="Ammonium_transpt"/>
</dbReference>
<name>F0J3F9_ACIMA</name>
<dbReference type="PROSITE" id="PS01219">
    <property type="entry name" value="AMMONIUM_TRANSP"/>
    <property type="match status" value="1"/>
</dbReference>
<evidence type="ECO:0000256" key="6">
    <source>
        <dbReference type="ARBA" id="ARBA00023136"/>
    </source>
</evidence>
<dbReference type="HOGENOM" id="CLU_000445_33_0_5"/>
<evidence type="ECO:0000313" key="10">
    <source>
        <dbReference type="EMBL" id="BAJ79815.1"/>
    </source>
</evidence>
<dbReference type="GO" id="GO:0008519">
    <property type="term" value="F:ammonium channel activity"/>
    <property type="evidence" value="ECO:0007669"/>
    <property type="project" value="InterPro"/>
</dbReference>
<feature type="transmembrane region" description="Helical" evidence="8">
    <location>
        <begin position="286"/>
        <end position="307"/>
    </location>
</feature>
<keyword evidence="4 8" id="KW-0812">Transmembrane</keyword>
<keyword evidence="5 8" id="KW-1133">Transmembrane helix</keyword>